<dbReference type="InterPro" id="IPR051320">
    <property type="entry name" value="Viral_Replic_Matur_Polypro"/>
</dbReference>
<dbReference type="Proteomes" id="UP000039324">
    <property type="component" value="Unassembled WGS sequence"/>
</dbReference>
<proteinExistence type="predicted"/>
<gene>
    <name evidence="10" type="ORF">PBRA_009685</name>
</gene>
<keyword evidence="6" id="KW-0255">Endonuclease</keyword>
<evidence type="ECO:0000256" key="6">
    <source>
        <dbReference type="ARBA" id="ARBA00022759"/>
    </source>
</evidence>
<feature type="domain" description="Reverse transcriptase" evidence="9">
    <location>
        <begin position="7"/>
        <end position="186"/>
    </location>
</feature>
<keyword evidence="2" id="KW-0808">Transferase</keyword>
<dbReference type="Pfam" id="PF17917">
    <property type="entry name" value="RT_RNaseH"/>
    <property type="match status" value="1"/>
</dbReference>
<organism evidence="10 11">
    <name type="scientific">Plasmodiophora brassicae</name>
    <name type="common">Clubroot disease agent</name>
    <dbReference type="NCBI Taxonomy" id="37360"/>
    <lineage>
        <taxon>Eukaryota</taxon>
        <taxon>Sar</taxon>
        <taxon>Rhizaria</taxon>
        <taxon>Endomyxa</taxon>
        <taxon>Phytomyxea</taxon>
        <taxon>Plasmodiophorida</taxon>
        <taxon>Plasmodiophoridae</taxon>
        <taxon>Plasmodiophora</taxon>
    </lineage>
</organism>
<keyword evidence="3" id="KW-0548">Nucleotidyltransferase</keyword>
<dbReference type="GO" id="GO:0006508">
    <property type="term" value="P:proteolysis"/>
    <property type="evidence" value="ECO:0007669"/>
    <property type="project" value="UniProtKB-KW"/>
</dbReference>
<keyword evidence="5" id="KW-0064">Aspartyl protease</keyword>
<dbReference type="InterPro" id="IPR043128">
    <property type="entry name" value="Rev_trsase/Diguanyl_cyclase"/>
</dbReference>
<evidence type="ECO:0000256" key="5">
    <source>
        <dbReference type="ARBA" id="ARBA00022750"/>
    </source>
</evidence>
<evidence type="ECO:0000256" key="8">
    <source>
        <dbReference type="ARBA" id="ARBA00022918"/>
    </source>
</evidence>
<dbReference type="Gene3D" id="3.30.70.270">
    <property type="match status" value="2"/>
</dbReference>
<evidence type="ECO:0000313" key="11">
    <source>
        <dbReference type="Proteomes" id="UP000039324"/>
    </source>
</evidence>
<evidence type="ECO:0000256" key="3">
    <source>
        <dbReference type="ARBA" id="ARBA00022695"/>
    </source>
</evidence>
<dbReference type="EMBL" id="CDSF01000033">
    <property type="protein sequence ID" value="CEO95677.1"/>
    <property type="molecule type" value="Genomic_DNA"/>
</dbReference>
<dbReference type="GO" id="GO:0004190">
    <property type="term" value="F:aspartic-type endopeptidase activity"/>
    <property type="evidence" value="ECO:0007669"/>
    <property type="project" value="UniProtKB-KW"/>
</dbReference>
<evidence type="ECO:0000313" key="10">
    <source>
        <dbReference type="EMBL" id="CEO95677.1"/>
    </source>
</evidence>
<dbReference type="CDD" id="cd09274">
    <property type="entry name" value="RNase_HI_RT_Ty3"/>
    <property type="match status" value="1"/>
</dbReference>
<dbReference type="AlphaFoldDB" id="A0A0G4IKR5"/>
<dbReference type="InterPro" id="IPR000477">
    <property type="entry name" value="RT_dom"/>
</dbReference>
<dbReference type="GO" id="GO:0004519">
    <property type="term" value="F:endonuclease activity"/>
    <property type="evidence" value="ECO:0007669"/>
    <property type="project" value="UniProtKB-KW"/>
</dbReference>
<keyword evidence="8" id="KW-0695">RNA-directed DNA polymerase</keyword>
<dbReference type="OrthoDB" id="121795at2759"/>
<dbReference type="Gene3D" id="3.10.10.10">
    <property type="entry name" value="HIV Type 1 Reverse Transcriptase, subunit A, domain 1"/>
    <property type="match status" value="1"/>
</dbReference>
<dbReference type="STRING" id="37360.A0A0G4IKR5"/>
<keyword evidence="1" id="KW-0645">Protease</keyword>
<keyword evidence="7" id="KW-0378">Hydrolase</keyword>
<dbReference type="InterPro" id="IPR041373">
    <property type="entry name" value="RT_RNaseH"/>
</dbReference>
<reference evidence="10 11" key="1">
    <citation type="submission" date="2015-02" db="EMBL/GenBank/DDBJ databases">
        <authorList>
            <person name="Chooi Y.-H."/>
        </authorList>
    </citation>
    <scope>NUCLEOTIDE SEQUENCE [LARGE SCALE GENOMIC DNA]</scope>
    <source>
        <strain evidence="10">E3</strain>
    </source>
</reference>
<dbReference type="PANTHER" id="PTHR33064:SF37">
    <property type="entry name" value="RIBONUCLEASE H"/>
    <property type="match status" value="1"/>
</dbReference>
<protein>
    <recommendedName>
        <fullName evidence="9">Reverse transcriptase domain-containing protein</fullName>
    </recommendedName>
</protein>
<dbReference type="CDD" id="cd01647">
    <property type="entry name" value="RT_LTR"/>
    <property type="match status" value="1"/>
</dbReference>
<dbReference type="InterPro" id="IPR043502">
    <property type="entry name" value="DNA/RNA_pol_sf"/>
</dbReference>
<keyword evidence="4" id="KW-0540">Nuclease</keyword>
<dbReference type="GO" id="GO:0003964">
    <property type="term" value="F:RNA-directed DNA polymerase activity"/>
    <property type="evidence" value="ECO:0007669"/>
    <property type="project" value="UniProtKB-KW"/>
</dbReference>
<evidence type="ECO:0000259" key="9">
    <source>
        <dbReference type="PROSITE" id="PS50878"/>
    </source>
</evidence>
<evidence type="ECO:0000256" key="2">
    <source>
        <dbReference type="ARBA" id="ARBA00022679"/>
    </source>
</evidence>
<accession>A0A0G4IKR5</accession>
<name>A0A0G4IKR5_PLABS</name>
<evidence type="ECO:0000256" key="4">
    <source>
        <dbReference type="ARBA" id="ARBA00022722"/>
    </source>
</evidence>
<evidence type="ECO:0000256" key="1">
    <source>
        <dbReference type="ARBA" id="ARBA00022670"/>
    </source>
</evidence>
<keyword evidence="11" id="KW-1185">Reference proteome</keyword>
<dbReference type="Pfam" id="PF00078">
    <property type="entry name" value="RVT_1"/>
    <property type="match status" value="1"/>
</dbReference>
<dbReference type="PROSITE" id="PS50878">
    <property type="entry name" value="RT_POL"/>
    <property type="match status" value="1"/>
</dbReference>
<dbReference type="SUPFAM" id="SSF56672">
    <property type="entry name" value="DNA/RNA polymerases"/>
    <property type="match status" value="1"/>
</dbReference>
<dbReference type="PANTHER" id="PTHR33064">
    <property type="entry name" value="POL PROTEIN"/>
    <property type="match status" value="1"/>
</dbReference>
<evidence type="ECO:0000256" key="7">
    <source>
        <dbReference type="ARBA" id="ARBA00022801"/>
    </source>
</evidence>
<sequence length="448" mass="51838">MVKMLKENGLIYMNMNSRWASPVLVVKKPKGDGYRLCVDLRPVNARCVPTAWPMPNVEAVTRKLAGMTCFFTIDAFKGFWLMPLAKKCQEMFSFMTDDAVYTPTRSIQGGMNSAIQFHARMAAIFDDMKDNLLIWIDDLLGFAKSEDDLLHQLTRVLERCRERNVKLNPDKCTLFARELKWCGRIYSRDGVRHDPERIEALTTMSRPRTVKELQQFLWAANWMRTHIPGYPCIIRPLQDIIDRANDELKRIRSATPSSITLDVLGWSDQHNKSFTDIRFALIQHVQLAYPKSNYQTCLFTDASETAWAAVITQIPLEDIDLPVCDQRHEPLAFYGKRFAGSELRWSTPEKEAAAIIYATERGDFLLQTSREFLIYTDHRNLTFIFSQDSEMKKHTAQKLERWALHLQEFRYQTKSIAGEDNVWADLLTRWGAGRIALSCHVEQHASWS</sequence>